<sequence length="365" mass="42242">MKNNRIRILYIDDEVHNLNAFKASFRRNYEIYTAGSAQEAKQLIRSINVHIIIADQKMPVTTGVEFFHDIRESIPEPMRILLTGYTDVEDIIDAINKGHIYSYIKKPWDELELQKTINNAFEIYMARQQLKEKIIELEKTNDELNRFIYSTSHDLRSPLMSVLGIINLARLDNSVTDPNGYMDMIETCVQKLDGFIQKIIEYYRNSRLDVEYEKINFSTLLEDCVNAFIPQNTSIEYLIEVDQPIDFKGDTFRIMVILNNLISNAVKYQKPNEERPQVKLSVKIEPHKGTIRIEDNGIGILSEHLQNIFKMFFRSKNNNKPGSGIGLYIVKEALSKIGGTINVDSKYGEGTQFEIIIPNRNEFDT</sequence>
<evidence type="ECO:0000256" key="3">
    <source>
        <dbReference type="ARBA" id="ARBA00022553"/>
    </source>
</evidence>
<dbReference type="OrthoDB" id="9781208at2"/>
<feature type="modified residue" description="4-aspartylphosphate" evidence="4">
    <location>
        <position position="55"/>
    </location>
</feature>
<dbReference type="InterPro" id="IPR004358">
    <property type="entry name" value="Sig_transdc_His_kin-like_C"/>
</dbReference>
<dbReference type="PROSITE" id="PS50109">
    <property type="entry name" value="HIS_KIN"/>
    <property type="match status" value="1"/>
</dbReference>
<dbReference type="STRING" id="1335309.GA0116948_11149"/>
<dbReference type="SMART" id="SM00387">
    <property type="entry name" value="HATPase_c"/>
    <property type="match status" value="1"/>
</dbReference>
<organism evidence="7 8">
    <name type="scientific">Chitinophaga costaii</name>
    <dbReference type="NCBI Taxonomy" id="1335309"/>
    <lineage>
        <taxon>Bacteria</taxon>
        <taxon>Pseudomonadati</taxon>
        <taxon>Bacteroidota</taxon>
        <taxon>Chitinophagia</taxon>
        <taxon>Chitinophagales</taxon>
        <taxon>Chitinophagaceae</taxon>
        <taxon>Chitinophaga</taxon>
    </lineage>
</organism>
<evidence type="ECO:0000259" key="5">
    <source>
        <dbReference type="PROSITE" id="PS50109"/>
    </source>
</evidence>
<dbReference type="SMART" id="SM00448">
    <property type="entry name" value="REC"/>
    <property type="match status" value="1"/>
</dbReference>
<dbReference type="InterPro" id="IPR036097">
    <property type="entry name" value="HisK_dim/P_sf"/>
</dbReference>
<dbReference type="GO" id="GO:0000155">
    <property type="term" value="F:phosphorelay sensor kinase activity"/>
    <property type="evidence" value="ECO:0007669"/>
    <property type="project" value="InterPro"/>
</dbReference>
<evidence type="ECO:0000313" key="8">
    <source>
        <dbReference type="Proteomes" id="UP000242818"/>
    </source>
</evidence>
<dbReference type="SUPFAM" id="SSF55874">
    <property type="entry name" value="ATPase domain of HSP90 chaperone/DNA topoisomerase II/histidine kinase"/>
    <property type="match status" value="1"/>
</dbReference>
<dbReference type="SUPFAM" id="SSF47384">
    <property type="entry name" value="Homodimeric domain of signal transducing histidine kinase"/>
    <property type="match status" value="1"/>
</dbReference>
<keyword evidence="7" id="KW-0808">Transferase</keyword>
<keyword evidence="8" id="KW-1185">Reference proteome</keyword>
<dbReference type="Gene3D" id="1.10.287.130">
    <property type="match status" value="1"/>
</dbReference>
<dbReference type="Proteomes" id="UP000242818">
    <property type="component" value="Unassembled WGS sequence"/>
</dbReference>
<accession>A0A1C4F374</accession>
<dbReference type="InterPro" id="IPR003661">
    <property type="entry name" value="HisK_dim/P_dom"/>
</dbReference>
<keyword evidence="7" id="KW-0418">Kinase</keyword>
<dbReference type="AlphaFoldDB" id="A0A1C4F374"/>
<comment type="catalytic activity">
    <reaction evidence="1">
        <text>ATP + protein L-histidine = ADP + protein N-phospho-L-histidine.</text>
        <dbReference type="EC" id="2.7.13.3"/>
    </reaction>
</comment>
<dbReference type="InterPro" id="IPR011006">
    <property type="entry name" value="CheY-like_superfamily"/>
</dbReference>
<dbReference type="PRINTS" id="PR00344">
    <property type="entry name" value="BCTRLSENSOR"/>
</dbReference>
<dbReference type="Pfam" id="PF00072">
    <property type="entry name" value="Response_reg"/>
    <property type="match status" value="1"/>
</dbReference>
<dbReference type="InterPro" id="IPR003594">
    <property type="entry name" value="HATPase_dom"/>
</dbReference>
<dbReference type="Gene3D" id="3.40.50.2300">
    <property type="match status" value="1"/>
</dbReference>
<name>A0A1C4F374_9BACT</name>
<evidence type="ECO:0000259" key="6">
    <source>
        <dbReference type="PROSITE" id="PS50110"/>
    </source>
</evidence>
<proteinExistence type="predicted"/>
<keyword evidence="3 4" id="KW-0597">Phosphoprotein</keyword>
<dbReference type="InterPro" id="IPR001789">
    <property type="entry name" value="Sig_transdc_resp-reg_receiver"/>
</dbReference>
<evidence type="ECO:0000256" key="4">
    <source>
        <dbReference type="PROSITE-ProRule" id="PRU00169"/>
    </source>
</evidence>
<dbReference type="PANTHER" id="PTHR43547:SF2">
    <property type="entry name" value="HYBRID SIGNAL TRANSDUCTION HISTIDINE KINASE C"/>
    <property type="match status" value="1"/>
</dbReference>
<dbReference type="Pfam" id="PF02518">
    <property type="entry name" value="HATPase_c"/>
    <property type="match status" value="1"/>
</dbReference>
<protein>
    <recommendedName>
        <fullName evidence="2">histidine kinase</fullName>
        <ecNumber evidence="2">2.7.13.3</ecNumber>
    </recommendedName>
</protein>
<reference evidence="7 8" key="1">
    <citation type="submission" date="2016-08" db="EMBL/GenBank/DDBJ databases">
        <authorList>
            <person name="Seilhamer J.J."/>
        </authorList>
    </citation>
    <scope>NUCLEOTIDE SEQUENCE [LARGE SCALE GENOMIC DNA]</scope>
    <source>
        <strain evidence="7 8">A37T2</strain>
    </source>
</reference>
<dbReference type="InterPro" id="IPR036890">
    <property type="entry name" value="HATPase_C_sf"/>
</dbReference>
<dbReference type="EMBL" id="FMAR01000011">
    <property type="protein sequence ID" value="SCC49951.1"/>
    <property type="molecule type" value="Genomic_DNA"/>
</dbReference>
<dbReference type="EC" id="2.7.13.3" evidence="2"/>
<dbReference type="RefSeq" id="WP_089713644.1">
    <property type="nucleotide sequence ID" value="NZ_FMAR01000011.1"/>
</dbReference>
<dbReference type="SMART" id="SM00388">
    <property type="entry name" value="HisKA"/>
    <property type="match status" value="1"/>
</dbReference>
<evidence type="ECO:0000256" key="1">
    <source>
        <dbReference type="ARBA" id="ARBA00000085"/>
    </source>
</evidence>
<dbReference type="PANTHER" id="PTHR43547">
    <property type="entry name" value="TWO-COMPONENT HISTIDINE KINASE"/>
    <property type="match status" value="1"/>
</dbReference>
<dbReference type="SUPFAM" id="SSF52172">
    <property type="entry name" value="CheY-like"/>
    <property type="match status" value="1"/>
</dbReference>
<evidence type="ECO:0000256" key="2">
    <source>
        <dbReference type="ARBA" id="ARBA00012438"/>
    </source>
</evidence>
<feature type="domain" description="Response regulatory" evidence="6">
    <location>
        <begin position="7"/>
        <end position="121"/>
    </location>
</feature>
<gene>
    <name evidence="7" type="ORF">GA0116948_11149</name>
</gene>
<evidence type="ECO:0000313" key="7">
    <source>
        <dbReference type="EMBL" id="SCC49951.1"/>
    </source>
</evidence>
<feature type="domain" description="Histidine kinase" evidence="5">
    <location>
        <begin position="150"/>
        <end position="361"/>
    </location>
</feature>
<dbReference type="CDD" id="cd00082">
    <property type="entry name" value="HisKA"/>
    <property type="match status" value="1"/>
</dbReference>
<dbReference type="Gene3D" id="3.30.565.10">
    <property type="entry name" value="Histidine kinase-like ATPase, C-terminal domain"/>
    <property type="match status" value="1"/>
</dbReference>
<dbReference type="InterPro" id="IPR005467">
    <property type="entry name" value="His_kinase_dom"/>
</dbReference>
<dbReference type="CDD" id="cd17569">
    <property type="entry name" value="REC_HupR-like"/>
    <property type="match status" value="1"/>
</dbReference>
<dbReference type="PROSITE" id="PS50110">
    <property type="entry name" value="RESPONSE_REGULATORY"/>
    <property type="match status" value="1"/>
</dbReference>